<gene>
    <name evidence="1" type="ORF">GA0074694_5883</name>
</gene>
<sequence>MEADRPWAEKLPGQIVAPALAAIVGLVDIDLVAHDLEVRTLLSLPFLEWVAHPMRRELTSQLGKNVDLNERLVRDIRMHRLVRARRDGQGQGRVVSHYRQAGCGDEFVRFLTRWVEGGLDTIDSAVVSVPTQYSASVVVLSD</sequence>
<name>A0A1C6SNT2_9ACTN</name>
<organism evidence="1 2">
    <name type="scientific">Micromonospora inyonensis</name>
    <dbReference type="NCBI Taxonomy" id="47866"/>
    <lineage>
        <taxon>Bacteria</taxon>
        <taxon>Bacillati</taxon>
        <taxon>Actinomycetota</taxon>
        <taxon>Actinomycetes</taxon>
        <taxon>Micromonosporales</taxon>
        <taxon>Micromonosporaceae</taxon>
        <taxon>Micromonospora</taxon>
    </lineage>
</organism>
<dbReference type="STRING" id="47866.GA0074694_5883"/>
<dbReference type="Proteomes" id="UP000198906">
    <property type="component" value="Unassembled WGS sequence"/>
</dbReference>
<evidence type="ECO:0000313" key="2">
    <source>
        <dbReference type="Proteomes" id="UP000198906"/>
    </source>
</evidence>
<proteinExistence type="predicted"/>
<accession>A0A1C6SNT2</accession>
<protein>
    <submittedName>
        <fullName evidence="1">Uncharacterized protein</fullName>
    </submittedName>
</protein>
<keyword evidence="2" id="KW-1185">Reference proteome</keyword>
<dbReference type="EMBL" id="FMHU01000002">
    <property type="protein sequence ID" value="SCL31097.1"/>
    <property type="molecule type" value="Genomic_DNA"/>
</dbReference>
<dbReference type="AlphaFoldDB" id="A0A1C6SNT2"/>
<reference evidence="2" key="1">
    <citation type="submission" date="2016-06" db="EMBL/GenBank/DDBJ databases">
        <authorList>
            <person name="Varghese N."/>
        </authorList>
    </citation>
    <scope>NUCLEOTIDE SEQUENCE [LARGE SCALE GENOMIC DNA]</scope>
    <source>
        <strain evidence="2">DSM 46123</strain>
    </source>
</reference>
<evidence type="ECO:0000313" key="1">
    <source>
        <dbReference type="EMBL" id="SCL31097.1"/>
    </source>
</evidence>
<dbReference type="RefSeq" id="WP_091463046.1">
    <property type="nucleotide sequence ID" value="NZ_FMHU01000002.1"/>
</dbReference>